<keyword evidence="3" id="KW-1185">Reference proteome</keyword>
<dbReference type="AlphaFoldDB" id="A0A0F4YFM8"/>
<gene>
    <name evidence="2" type="ORF">T310_9442</name>
</gene>
<evidence type="ECO:0000313" key="3">
    <source>
        <dbReference type="Proteomes" id="UP000053958"/>
    </source>
</evidence>
<comment type="caution">
    <text evidence="2">The sequence shown here is derived from an EMBL/GenBank/DDBJ whole genome shotgun (WGS) entry which is preliminary data.</text>
</comment>
<name>A0A0F4YFM8_RASE3</name>
<dbReference type="Proteomes" id="UP000053958">
    <property type="component" value="Unassembled WGS sequence"/>
</dbReference>
<dbReference type="RefSeq" id="XP_013323557.1">
    <property type="nucleotide sequence ID" value="XM_013468103.1"/>
</dbReference>
<proteinExistence type="predicted"/>
<organism evidence="2 3">
    <name type="scientific">Rasamsonia emersonii (strain ATCC 16479 / CBS 393.64 / IMI 116815)</name>
    <dbReference type="NCBI Taxonomy" id="1408163"/>
    <lineage>
        <taxon>Eukaryota</taxon>
        <taxon>Fungi</taxon>
        <taxon>Dikarya</taxon>
        <taxon>Ascomycota</taxon>
        <taxon>Pezizomycotina</taxon>
        <taxon>Eurotiomycetes</taxon>
        <taxon>Eurotiomycetidae</taxon>
        <taxon>Eurotiales</taxon>
        <taxon>Trichocomaceae</taxon>
        <taxon>Rasamsonia</taxon>
    </lineage>
</organism>
<evidence type="ECO:0000256" key="1">
    <source>
        <dbReference type="SAM" id="MobiDB-lite"/>
    </source>
</evidence>
<sequence length="95" mass="10921">NYLRFCTCCRSLLLCGANPTCSNGLSESQSSLHCGYIKLNSELFGTINRHFFFSIQICLPSCQSLCLQDHLSRQTGRMQSERTKIQQKRDRRKNV</sequence>
<dbReference type="GeneID" id="25321377"/>
<evidence type="ECO:0000313" key="2">
    <source>
        <dbReference type="EMBL" id="KKA16945.1"/>
    </source>
</evidence>
<feature type="compositionally biased region" description="Basic and acidic residues" evidence="1">
    <location>
        <begin position="79"/>
        <end position="88"/>
    </location>
</feature>
<accession>A0A0F4YFM8</accession>
<feature type="region of interest" description="Disordered" evidence="1">
    <location>
        <begin position="72"/>
        <end position="95"/>
    </location>
</feature>
<protein>
    <submittedName>
        <fullName evidence="2">Uncharacterized protein</fullName>
    </submittedName>
</protein>
<dbReference type="EMBL" id="LASV01000726">
    <property type="protein sequence ID" value="KKA16945.1"/>
    <property type="molecule type" value="Genomic_DNA"/>
</dbReference>
<reference evidence="2 3" key="1">
    <citation type="submission" date="2015-04" db="EMBL/GenBank/DDBJ databases">
        <authorList>
            <person name="Heijne W.H."/>
            <person name="Fedorova N.D."/>
            <person name="Nierman W.C."/>
            <person name="Vollebregt A.W."/>
            <person name="Zhao Z."/>
            <person name="Wu L."/>
            <person name="Kumar M."/>
            <person name="Stam H."/>
            <person name="van den Berg M.A."/>
            <person name="Pel H.J."/>
        </authorList>
    </citation>
    <scope>NUCLEOTIDE SEQUENCE [LARGE SCALE GENOMIC DNA]</scope>
    <source>
        <strain evidence="2 3">CBS 393.64</strain>
    </source>
</reference>
<feature type="non-terminal residue" evidence="2">
    <location>
        <position position="1"/>
    </location>
</feature>